<reference evidence="2" key="1">
    <citation type="submission" date="2024-02" db="UniProtKB">
        <authorList>
            <consortium name="WormBaseParasite"/>
        </authorList>
    </citation>
    <scope>IDENTIFICATION</scope>
</reference>
<organism evidence="1 2">
    <name type="scientific">Mesorhabditis belari</name>
    <dbReference type="NCBI Taxonomy" id="2138241"/>
    <lineage>
        <taxon>Eukaryota</taxon>
        <taxon>Metazoa</taxon>
        <taxon>Ecdysozoa</taxon>
        <taxon>Nematoda</taxon>
        <taxon>Chromadorea</taxon>
        <taxon>Rhabditida</taxon>
        <taxon>Rhabditina</taxon>
        <taxon>Rhabditomorpha</taxon>
        <taxon>Rhabditoidea</taxon>
        <taxon>Rhabditidae</taxon>
        <taxon>Mesorhabditinae</taxon>
        <taxon>Mesorhabditis</taxon>
    </lineage>
</organism>
<dbReference type="Proteomes" id="UP000887575">
    <property type="component" value="Unassembled WGS sequence"/>
</dbReference>
<evidence type="ECO:0000313" key="1">
    <source>
        <dbReference type="Proteomes" id="UP000887575"/>
    </source>
</evidence>
<dbReference type="WBParaSite" id="MBELARI_LOCUS4520">
    <property type="protein sequence ID" value="MBELARI_LOCUS4520"/>
    <property type="gene ID" value="MBELARI_LOCUS4520"/>
</dbReference>
<name>A0AAF3FET4_9BILA</name>
<accession>A0AAF3FET4</accession>
<proteinExistence type="predicted"/>
<keyword evidence="1" id="KW-1185">Reference proteome</keyword>
<dbReference type="AlphaFoldDB" id="A0AAF3FET4"/>
<sequence length="159" mass="18292">MVNKQLCAYPAGKQEPNYERRIRATVRGKGNYYVARTFTYVGILGHYIDSGEAMDTKILALEEINERNWRNNCKYRGCDCQKNIYWRIIYENAHHCVATSLQTRHDVDKAVPGSLVSVERLFSRLGIIYGNKTRGRLLPSIVESLVKFYDANLGSIVKR</sequence>
<protein>
    <submittedName>
        <fullName evidence="2">Uncharacterized protein</fullName>
    </submittedName>
</protein>
<evidence type="ECO:0000313" key="2">
    <source>
        <dbReference type="WBParaSite" id="MBELARI_LOCUS4520"/>
    </source>
</evidence>